<dbReference type="AlphaFoldDB" id="A0AAN4VM84"/>
<protein>
    <submittedName>
        <fullName evidence="1">Uncharacterized protein</fullName>
    </submittedName>
</protein>
<organism evidence="1 2">
    <name type="scientific">Bifidobacterium adolescentis</name>
    <dbReference type="NCBI Taxonomy" id="1680"/>
    <lineage>
        <taxon>Bacteria</taxon>
        <taxon>Bacillati</taxon>
        <taxon>Actinomycetota</taxon>
        <taxon>Actinomycetes</taxon>
        <taxon>Bifidobacteriales</taxon>
        <taxon>Bifidobacteriaceae</taxon>
        <taxon>Bifidobacterium</taxon>
    </lineage>
</organism>
<gene>
    <name evidence="1" type="ORF">BIFAD42_05510</name>
</gene>
<reference evidence="1" key="1">
    <citation type="submission" date="2021-08" db="EMBL/GenBank/DDBJ databases">
        <title>Draft genome sequence of the GABA producer Bifidobacterium adolescentis 4-2, isolated from healthy human feces.</title>
        <authorList>
            <person name="Altaib H."/>
            <person name="Niwa R."/>
            <person name="Abe M."/>
            <person name="Suzuki T."/>
        </authorList>
    </citation>
    <scope>NUCLEOTIDE SEQUENCE</scope>
    <source>
        <strain evidence="1">4-2</strain>
    </source>
</reference>
<evidence type="ECO:0000313" key="2">
    <source>
        <dbReference type="Proteomes" id="UP000886943"/>
    </source>
</evidence>
<dbReference type="RefSeq" id="WP_155115299.1">
    <property type="nucleotide sequence ID" value="NZ_CP007443.1"/>
</dbReference>
<proteinExistence type="predicted"/>
<accession>A0AAN4VM84</accession>
<evidence type="ECO:0000313" key="1">
    <source>
        <dbReference type="EMBL" id="GJD13567.1"/>
    </source>
</evidence>
<sequence>MEITEVNDMGAWHSGSLPGGHGLRQFAAEIEHIGGSLSTDCENGIWMFHARIPFD</sequence>
<name>A0AAN4VM84_BIFAD</name>
<dbReference type="EMBL" id="BPPZ01000002">
    <property type="protein sequence ID" value="GJD13567.1"/>
    <property type="molecule type" value="Genomic_DNA"/>
</dbReference>
<dbReference type="Proteomes" id="UP000886943">
    <property type="component" value="Unassembled WGS sequence"/>
</dbReference>
<comment type="caution">
    <text evidence="1">The sequence shown here is derived from an EMBL/GenBank/DDBJ whole genome shotgun (WGS) entry which is preliminary data.</text>
</comment>